<dbReference type="PROSITE" id="PS50846">
    <property type="entry name" value="HMA_2"/>
    <property type="match status" value="1"/>
</dbReference>
<protein>
    <recommendedName>
        <fullName evidence="1">HMA domain-containing protein</fullName>
    </recommendedName>
</protein>
<dbReference type="InterPro" id="IPR006121">
    <property type="entry name" value="HMA_dom"/>
</dbReference>
<feature type="domain" description="HMA" evidence="1">
    <location>
        <begin position="3"/>
        <end position="36"/>
    </location>
</feature>
<dbReference type="Gene3D" id="3.30.70.100">
    <property type="match status" value="1"/>
</dbReference>
<evidence type="ECO:0000259" key="1">
    <source>
        <dbReference type="PROSITE" id="PS50846"/>
    </source>
</evidence>
<gene>
    <name evidence="2" type="ORF">DS524_25905</name>
</gene>
<organism evidence="2">
    <name type="scientific">Salmonella enterica subsp. enterica serovar Chester</name>
    <dbReference type="NCBI Taxonomy" id="149386"/>
    <lineage>
        <taxon>Bacteria</taxon>
        <taxon>Pseudomonadati</taxon>
        <taxon>Pseudomonadota</taxon>
        <taxon>Gammaproteobacteria</taxon>
        <taxon>Enterobacterales</taxon>
        <taxon>Enterobacteriaceae</taxon>
        <taxon>Salmonella</taxon>
    </lineage>
</organism>
<sequence length="36" mass="3657">MANTTILALQGLSCGHCTGSVKKALDARPDVESAVV</sequence>
<name>A0A5U8SXM9_SALET</name>
<evidence type="ECO:0000313" key="2">
    <source>
        <dbReference type="EMBL" id="EBR9859178.1"/>
    </source>
</evidence>
<feature type="non-terminal residue" evidence="2">
    <location>
        <position position="36"/>
    </location>
</feature>
<reference evidence="2" key="1">
    <citation type="submission" date="2018-07" db="EMBL/GenBank/DDBJ databases">
        <authorList>
            <person name="Ashton P.M."/>
            <person name="Dallman T."/>
            <person name="Nair S."/>
            <person name="De Pinna E."/>
            <person name="Peters T."/>
            <person name="Grant K."/>
        </authorList>
    </citation>
    <scope>NUCLEOTIDE SEQUENCE</scope>
    <source>
        <strain evidence="2">296838</strain>
    </source>
</reference>
<dbReference type="Pfam" id="PF00403">
    <property type="entry name" value="HMA"/>
    <property type="match status" value="1"/>
</dbReference>
<dbReference type="CDD" id="cd00371">
    <property type="entry name" value="HMA"/>
    <property type="match status" value="1"/>
</dbReference>
<dbReference type="InterPro" id="IPR036163">
    <property type="entry name" value="HMA_dom_sf"/>
</dbReference>
<dbReference type="SUPFAM" id="SSF55008">
    <property type="entry name" value="HMA, heavy metal-associated domain"/>
    <property type="match status" value="1"/>
</dbReference>
<comment type="caution">
    <text evidence="2">The sequence shown here is derived from an EMBL/GenBank/DDBJ whole genome shotgun (WGS) entry which is preliminary data.</text>
</comment>
<dbReference type="AlphaFoldDB" id="A0A5U8SXM9"/>
<proteinExistence type="predicted"/>
<dbReference type="EMBL" id="AAGUAT010000123">
    <property type="protein sequence ID" value="EBR9859178.1"/>
    <property type="molecule type" value="Genomic_DNA"/>
</dbReference>
<dbReference type="GO" id="GO:0046872">
    <property type="term" value="F:metal ion binding"/>
    <property type="evidence" value="ECO:0007669"/>
    <property type="project" value="InterPro"/>
</dbReference>
<accession>A0A5U8SXM9</accession>